<evidence type="ECO:0000256" key="11">
    <source>
        <dbReference type="ARBA" id="ARBA00022985"/>
    </source>
</evidence>
<feature type="transmembrane region" description="Helical" evidence="15">
    <location>
        <begin position="6"/>
        <end position="23"/>
    </location>
</feature>
<evidence type="ECO:0000256" key="3">
    <source>
        <dbReference type="ARBA" id="ARBA00006380"/>
    </source>
</evidence>
<evidence type="ECO:0000313" key="17">
    <source>
        <dbReference type="EMBL" id="MBF5060104.1"/>
    </source>
</evidence>
<comment type="catalytic activity">
    <reaction evidence="14 15">
        <text>lipid IVA (E. coli) + CMP-3-deoxy-beta-D-manno-octulosonate = alpha-Kdo-(2-&gt;6)-lipid IVA (E. coli) + CMP + H(+)</text>
        <dbReference type="Rhea" id="RHEA:28066"/>
        <dbReference type="ChEBI" id="CHEBI:15378"/>
        <dbReference type="ChEBI" id="CHEBI:58603"/>
        <dbReference type="ChEBI" id="CHEBI:60364"/>
        <dbReference type="ChEBI" id="CHEBI:60377"/>
        <dbReference type="ChEBI" id="CHEBI:85987"/>
        <dbReference type="EC" id="2.4.99.12"/>
    </reaction>
</comment>
<evidence type="ECO:0000256" key="6">
    <source>
        <dbReference type="ARBA" id="ARBA00012625"/>
    </source>
</evidence>
<dbReference type="PANTHER" id="PTHR42755">
    <property type="entry name" value="3-DEOXY-MANNO-OCTULOSONATE CYTIDYLYLTRANSFERASE"/>
    <property type="match status" value="1"/>
</dbReference>
<comment type="catalytic activity">
    <reaction evidence="13 15">
        <text>alpha-Kdo-(2-&gt;4)-alpha-Kdo-(2-&gt;6)-lipid IVA (E. coli) + CMP-3-deoxy-beta-D-manno-octulosonate = alpha-Kdo-(2-&gt;8)-alpha-Kdo-(2-&gt;4)-alpha-Kdo-(2-&gt;6)-lipid IVA (E. coli) + CMP + H(+)</text>
        <dbReference type="Rhea" id="RHEA:28154"/>
        <dbReference type="ChEBI" id="CHEBI:15378"/>
        <dbReference type="ChEBI" id="CHEBI:60365"/>
        <dbReference type="ChEBI" id="CHEBI:60377"/>
        <dbReference type="ChEBI" id="CHEBI:85987"/>
        <dbReference type="ChEBI" id="CHEBI:86234"/>
        <dbReference type="EC" id="2.4.99.14"/>
    </reaction>
</comment>
<comment type="catalytic activity">
    <reaction evidence="12 15">
        <text>alpha-Kdo-(2-&gt;6)-lipid IVA (E. coli) + CMP-3-deoxy-beta-D-manno-octulosonate = alpha-Kdo-(2-&gt;4)-alpha-Kdo-(2-&gt;6)-lipid IVA (E. coli) + CMP + H(+)</text>
        <dbReference type="Rhea" id="RHEA:28062"/>
        <dbReference type="ChEBI" id="CHEBI:15378"/>
        <dbReference type="ChEBI" id="CHEBI:60364"/>
        <dbReference type="ChEBI" id="CHEBI:60365"/>
        <dbReference type="ChEBI" id="CHEBI:60377"/>
        <dbReference type="ChEBI" id="CHEBI:85987"/>
        <dbReference type="EC" id="2.4.99.13"/>
    </reaction>
</comment>
<sequence>MIRFFYDIAIFALLILFSPNFFFKGKYRKSLAARLKGKAPQGDKKLVIWLHAVSMGETKALSTLVPHIRRSHPDAFIFVTTVTETGQEEAKKIISEADAIHYLPFDFSWVINPFVKILKPDLLILVEGDYWLNLLIAVKKEGGKVVVANGKLSEKSLKRYLAFRSFSRPLFNTVDHFCLQGETYLERFLKLGIPPEKLTITGNLKFDIPAKQGKTLSLPLEEGDKVITLGSTHEGEETLLLKQLAPFLAKDPHLKVLVVPRHPERFKRVKSLINHPQVTVIDQMGVLPACYALSHLAIVGGSFVKGVGGHDVFEPAKMGVPSLFGPYMHTQVELDRALTQAGAGIKVDAAHLPAIVEKLLNDPKLHEEMGERGKAFAQKAVGAAFRTWNILSKNLL</sequence>
<reference evidence="17 18" key="1">
    <citation type="submission" date="2020-01" db="EMBL/GenBank/DDBJ databases">
        <title>Draft genome sequence of Cand. Neptunochlamydia vexilliferae K9.</title>
        <authorList>
            <person name="Schulz F."/>
            <person name="Koestlbacher S."/>
            <person name="Wascher F."/>
            <person name="Pizzetti I."/>
            <person name="Horn M."/>
        </authorList>
    </citation>
    <scope>NUCLEOTIDE SEQUENCE [LARGE SCALE GENOMIC DNA]</scope>
    <source>
        <strain evidence="17 18">K9</strain>
    </source>
</reference>
<comment type="pathway">
    <text evidence="2 15">Bacterial outer membrane biogenesis; LPS core biosynthesis.</text>
</comment>
<dbReference type="SUPFAM" id="SSF53756">
    <property type="entry name" value="UDP-Glycosyltransferase/glycogen phosphorylase"/>
    <property type="match status" value="1"/>
</dbReference>
<comment type="similarity">
    <text evidence="3">Belongs to the glycosyltransferase group 1 family. Glycosyltransferase 30 subfamily.</text>
</comment>
<dbReference type="InterPro" id="IPR039901">
    <property type="entry name" value="Kdotransferase"/>
</dbReference>
<keyword evidence="15" id="KW-0472">Membrane</keyword>
<gene>
    <name evidence="15" type="primary">waaA</name>
    <name evidence="17" type="ORF">NEPTK9_001632</name>
</gene>
<keyword evidence="10" id="KW-0735">Signal-anchor</keyword>
<keyword evidence="15" id="KW-0812">Transmembrane</keyword>
<organism evidence="17 18">
    <name type="scientific">Candidatus Neptunichlamydia vexilliferae</name>
    <dbReference type="NCBI Taxonomy" id="1651774"/>
    <lineage>
        <taxon>Bacteria</taxon>
        <taxon>Pseudomonadati</taxon>
        <taxon>Chlamydiota</taxon>
        <taxon>Chlamydiia</taxon>
        <taxon>Parachlamydiales</taxon>
        <taxon>Simkaniaceae</taxon>
        <taxon>Candidatus Neptunichlamydia</taxon>
    </lineage>
</organism>
<evidence type="ECO:0000256" key="13">
    <source>
        <dbReference type="ARBA" id="ARBA00034413"/>
    </source>
</evidence>
<evidence type="ECO:0000256" key="5">
    <source>
        <dbReference type="ARBA" id="ARBA00012623"/>
    </source>
</evidence>
<feature type="domain" description="3-deoxy-D-manno-octulosonic-acid transferase N-terminal" evidence="16">
    <location>
        <begin position="34"/>
        <end position="208"/>
    </location>
</feature>
<evidence type="ECO:0000313" key="18">
    <source>
        <dbReference type="Proteomes" id="UP001194714"/>
    </source>
</evidence>
<evidence type="ECO:0000256" key="7">
    <source>
        <dbReference type="ARBA" id="ARBA00019077"/>
    </source>
</evidence>
<dbReference type="Pfam" id="PF04413">
    <property type="entry name" value="Glycos_transf_N"/>
    <property type="match status" value="1"/>
</dbReference>
<evidence type="ECO:0000256" key="10">
    <source>
        <dbReference type="ARBA" id="ARBA00022968"/>
    </source>
</evidence>
<evidence type="ECO:0000256" key="2">
    <source>
        <dbReference type="ARBA" id="ARBA00004713"/>
    </source>
</evidence>
<keyword evidence="17" id="KW-0328">Glycosyltransferase</keyword>
<dbReference type="InterPro" id="IPR007507">
    <property type="entry name" value="Glycos_transf_N"/>
</dbReference>
<evidence type="ECO:0000256" key="8">
    <source>
        <dbReference type="ARBA" id="ARBA00022475"/>
    </source>
</evidence>
<dbReference type="GO" id="GO:0043842">
    <property type="term" value="F:Kdo transferase activity"/>
    <property type="evidence" value="ECO:0007669"/>
    <property type="project" value="UniProtKB-EC"/>
</dbReference>
<accession>A0ABS0B138</accession>
<evidence type="ECO:0000256" key="12">
    <source>
        <dbReference type="ARBA" id="ARBA00034401"/>
    </source>
</evidence>
<evidence type="ECO:0000256" key="9">
    <source>
        <dbReference type="ARBA" id="ARBA00022679"/>
    </source>
</evidence>
<dbReference type="PANTHER" id="PTHR42755:SF1">
    <property type="entry name" value="3-DEOXY-D-MANNO-OCTULOSONIC ACID TRANSFERASE, MITOCHONDRIAL-RELATED"/>
    <property type="match status" value="1"/>
</dbReference>
<comment type="caution">
    <text evidence="17">The sequence shown here is derived from an EMBL/GenBank/DDBJ whole genome shotgun (WGS) entry which is preliminary data.</text>
</comment>
<dbReference type="Gene3D" id="3.40.50.11720">
    <property type="entry name" value="3-Deoxy-D-manno-octulosonic-acid transferase, N-terminal domain"/>
    <property type="match status" value="1"/>
</dbReference>
<evidence type="ECO:0000256" key="1">
    <source>
        <dbReference type="ARBA" id="ARBA00004388"/>
    </source>
</evidence>
<keyword evidence="8 15" id="KW-1003">Cell membrane</keyword>
<dbReference type="RefSeq" id="WP_194848432.1">
    <property type="nucleotide sequence ID" value="NZ_JAAEJV010000074.1"/>
</dbReference>
<keyword evidence="9 15" id="KW-0808">Transferase</keyword>
<dbReference type="InterPro" id="IPR038107">
    <property type="entry name" value="Glycos_transf_N_sf"/>
</dbReference>
<evidence type="ECO:0000256" key="14">
    <source>
        <dbReference type="ARBA" id="ARBA00049183"/>
    </source>
</evidence>
<dbReference type="EC" id="2.4.99.12" evidence="4 15"/>
<dbReference type="EMBL" id="JAAEJV010000074">
    <property type="protein sequence ID" value="MBF5060104.1"/>
    <property type="molecule type" value="Genomic_DNA"/>
</dbReference>
<comment type="function">
    <text evidence="15">Involved in lipopolysaccharide (LPS) biosynthesis. Catalyzes the transfer of 3-deoxy-D-manno-octulosonate (Kdo) residue(s) from CMP-Kdo to lipid IV(A), the tetraacyldisaccharide-1,4'-bisphosphate precursor of lipid A.</text>
</comment>
<protein>
    <recommendedName>
        <fullName evidence="7 15">3-deoxy-D-manno-octulosonic acid transferase</fullName>
        <shortName evidence="15">Kdo transferase</shortName>
        <ecNumber evidence="4 15">2.4.99.12</ecNumber>
        <ecNumber evidence="5 15">2.4.99.13</ecNumber>
        <ecNumber evidence="6 15">2.4.99.14</ecNumber>
    </recommendedName>
    <alternativeName>
        <fullName evidence="15">Lipid IV(A) 3-deoxy-D-manno-octulosonic acid transferase</fullName>
    </alternativeName>
</protein>
<keyword evidence="18" id="KW-1185">Reference proteome</keyword>
<keyword evidence="11 15" id="KW-0448">Lipopolysaccharide biosynthesis</keyword>
<comment type="subcellular location">
    <subcellularLocation>
        <location evidence="1">Cell inner membrane</location>
        <topology evidence="1">Single-pass membrane protein</topology>
        <orientation evidence="1">Cytoplasmic side</orientation>
    </subcellularLocation>
    <subcellularLocation>
        <location evidence="15">Cell membrane</location>
    </subcellularLocation>
</comment>
<dbReference type="EC" id="2.4.99.13" evidence="5 15"/>
<keyword evidence="15" id="KW-1133">Transmembrane helix</keyword>
<evidence type="ECO:0000256" key="15">
    <source>
        <dbReference type="RuleBase" id="RU365103"/>
    </source>
</evidence>
<dbReference type="Proteomes" id="UP001194714">
    <property type="component" value="Unassembled WGS sequence"/>
</dbReference>
<dbReference type="Gene3D" id="3.40.50.2000">
    <property type="entry name" value="Glycogen Phosphorylase B"/>
    <property type="match status" value="1"/>
</dbReference>
<dbReference type="EC" id="2.4.99.14" evidence="6 15"/>
<evidence type="ECO:0000259" key="16">
    <source>
        <dbReference type="Pfam" id="PF04413"/>
    </source>
</evidence>
<proteinExistence type="inferred from homology"/>
<name>A0ABS0B138_9BACT</name>
<evidence type="ECO:0000256" key="4">
    <source>
        <dbReference type="ARBA" id="ARBA00012621"/>
    </source>
</evidence>